<dbReference type="Pfam" id="PF00078">
    <property type="entry name" value="RVT_1"/>
    <property type="match status" value="1"/>
</dbReference>
<feature type="non-terminal residue" evidence="2">
    <location>
        <position position="200"/>
    </location>
</feature>
<sequence length="200" mass="21919">MPIPIVSGVRQGCPLSGLLFNICIDPLLRSIQGSAADHRILAYADDLLLLSPSPGELQEHLDQVCALASRIGLQFNPQKCFSLHVSGVRPIGTRPTNFSIGGAPIRTLTDGEGSEFLGKPIGFQLPVDEDAVASYLNMCNAIMTSHLAPWQRIDALKSFFYPAMAFDMRTNRLQKSAWTRIDDFARPHLKSTLYLPPEAA</sequence>
<dbReference type="InterPro" id="IPR000477">
    <property type="entry name" value="RT_dom"/>
</dbReference>
<dbReference type="Proteomes" id="UP000054359">
    <property type="component" value="Unassembled WGS sequence"/>
</dbReference>
<protein>
    <submittedName>
        <fullName evidence="2">Retrovirus-related Pol polyprotein from type-2 retrotransposable element R2DM</fullName>
    </submittedName>
</protein>
<dbReference type="GO" id="GO:0071897">
    <property type="term" value="P:DNA biosynthetic process"/>
    <property type="evidence" value="ECO:0007669"/>
    <property type="project" value="UniProtKB-ARBA"/>
</dbReference>
<proteinExistence type="predicted"/>
<dbReference type="SUPFAM" id="SSF56672">
    <property type="entry name" value="DNA/RNA polymerases"/>
    <property type="match status" value="1"/>
</dbReference>
<name>A0A087V1Q5_STEMI</name>
<evidence type="ECO:0000259" key="1">
    <source>
        <dbReference type="PROSITE" id="PS50878"/>
    </source>
</evidence>
<gene>
    <name evidence="2" type="ORF">X975_10872</name>
</gene>
<dbReference type="OMA" id="ENASTHY"/>
<evidence type="ECO:0000313" key="2">
    <source>
        <dbReference type="EMBL" id="KFM83544.1"/>
    </source>
</evidence>
<feature type="domain" description="Reverse transcriptase" evidence="1">
    <location>
        <begin position="1"/>
        <end position="121"/>
    </location>
</feature>
<organism evidence="2 3">
    <name type="scientific">Stegodyphus mimosarum</name>
    <name type="common">African social velvet spider</name>
    <dbReference type="NCBI Taxonomy" id="407821"/>
    <lineage>
        <taxon>Eukaryota</taxon>
        <taxon>Metazoa</taxon>
        <taxon>Ecdysozoa</taxon>
        <taxon>Arthropoda</taxon>
        <taxon>Chelicerata</taxon>
        <taxon>Arachnida</taxon>
        <taxon>Araneae</taxon>
        <taxon>Araneomorphae</taxon>
        <taxon>Entelegynae</taxon>
        <taxon>Eresoidea</taxon>
        <taxon>Eresidae</taxon>
        <taxon>Stegodyphus</taxon>
    </lineage>
</organism>
<dbReference type="InterPro" id="IPR043502">
    <property type="entry name" value="DNA/RNA_pol_sf"/>
</dbReference>
<dbReference type="AlphaFoldDB" id="A0A087V1Q5"/>
<dbReference type="OrthoDB" id="6503643at2759"/>
<reference evidence="2 3" key="1">
    <citation type="submission" date="2013-11" db="EMBL/GenBank/DDBJ databases">
        <title>Genome sequencing of Stegodyphus mimosarum.</title>
        <authorList>
            <person name="Bechsgaard J."/>
        </authorList>
    </citation>
    <scope>NUCLEOTIDE SEQUENCE [LARGE SCALE GENOMIC DNA]</scope>
</reference>
<accession>A0A087V1Q5</accession>
<keyword evidence="3" id="KW-1185">Reference proteome</keyword>
<dbReference type="PROSITE" id="PS50878">
    <property type="entry name" value="RT_POL"/>
    <property type="match status" value="1"/>
</dbReference>
<dbReference type="PANTHER" id="PTHR47027">
    <property type="entry name" value="REVERSE TRANSCRIPTASE DOMAIN-CONTAINING PROTEIN"/>
    <property type="match status" value="1"/>
</dbReference>
<dbReference type="PANTHER" id="PTHR47027:SF20">
    <property type="entry name" value="REVERSE TRANSCRIPTASE-LIKE PROTEIN WITH RNA-DIRECTED DNA POLYMERASE DOMAIN"/>
    <property type="match status" value="1"/>
</dbReference>
<dbReference type="Gene3D" id="3.30.70.270">
    <property type="match status" value="1"/>
</dbReference>
<evidence type="ECO:0000313" key="3">
    <source>
        <dbReference type="Proteomes" id="UP000054359"/>
    </source>
</evidence>
<dbReference type="InterPro" id="IPR043128">
    <property type="entry name" value="Rev_trsase/Diguanyl_cyclase"/>
</dbReference>
<dbReference type="EMBL" id="KL867833">
    <property type="protein sequence ID" value="KFM83544.1"/>
    <property type="molecule type" value="Genomic_DNA"/>
</dbReference>